<feature type="chain" id="PRO_5003140521" description="ATP synthase subunit b" evidence="16">
    <location>
        <begin position="22"/>
        <end position="196"/>
    </location>
</feature>
<comment type="function">
    <text evidence="10 13">F(1)F(0) ATP synthase produces ATP from ADP in the presence of a proton or sodium gradient. F-type ATPases consist of two structural domains, F(1) containing the extramembraneous catalytic core and F(0) containing the membrane proton channel, linked together by a central stalk and a peripheral stalk. During catalysis, ATP synthesis in the catalytic domain of F(1) is coupled via a rotary mechanism of the central stalk subunits to proton translocation.</text>
</comment>
<comment type="function">
    <text evidence="11">Component of the F(0) channel, it forms part of the peripheral stalk, linking F(1) to F(0). The b'-subunit is a diverged and duplicated form of b found in plants and photosynthetic bacteria.</text>
</comment>
<evidence type="ECO:0000256" key="12">
    <source>
        <dbReference type="ARBA" id="ARBA00037847"/>
    </source>
</evidence>
<dbReference type="GO" id="GO:0012505">
    <property type="term" value="C:endomembrane system"/>
    <property type="evidence" value="ECO:0007669"/>
    <property type="project" value="UniProtKB-SubCell"/>
</dbReference>
<feature type="signal peptide" evidence="16">
    <location>
        <begin position="1"/>
        <end position="21"/>
    </location>
</feature>
<dbReference type="RefSeq" id="WP_013299481.1">
    <property type="nucleotide sequence ID" value="NC_014414.1"/>
</dbReference>
<dbReference type="STRING" id="314260.PB2503_02142"/>
<dbReference type="GO" id="GO:0005886">
    <property type="term" value="C:plasma membrane"/>
    <property type="evidence" value="ECO:0007669"/>
    <property type="project" value="UniProtKB-SubCell"/>
</dbReference>
<comment type="subunit">
    <text evidence="13">F-type ATPases have 2 components, F(1) - the catalytic core - and F(0) - the membrane proton channel. F(1) has five subunits: alpha(3), beta(3), gamma(1), delta(1), epsilon(1). F(0) has three main subunits: a(1), b(2) and c(10-14). The alpha and beta chains form an alternating ring which encloses part of the gamma chain. F(1) is attached to F(0) by a central stalk formed by the gamma and epsilon chains, while a peripheral stalk is formed by the delta and b chains.</text>
</comment>
<sequence>MRNLLSLSASIVAVLPVSALAAAPAAGPEAAAETGGLPQLETSTYVSQVFWLLIAFLILYLLCARIFLPRLGGIIEERRNRIANDFDKAAEYKREAEEAQQAFNQALADARARAAQIASETRARIDEEIAEMTADADREIEADIAAAEERIRATGEEAAAAVRRAAHDTTKAVVNALIDETPSDDAVENALSTVAA</sequence>
<evidence type="ECO:0000313" key="17">
    <source>
        <dbReference type="EMBL" id="ADM08507.1"/>
    </source>
</evidence>
<dbReference type="PANTHER" id="PTHR33445:SF1">
    <property type="entry name" value="ATP SYNTHASE SUBUNIT B"/>
    <property type="match status" value="1"/>
</dbReference>
<keyword evidence="13" id="KW-0997">Cell inner membrane</keyword>
<keyword evidence="9 13" id="KW-0066">ATP synthesis</keyword>
<reference evidence="17 18" key="2">
    <citation type="journal article" date="2011" name="J. Bacteriol.">
        <title>Complete genome sequence of strain HTCC2503T of Parvularcula bermudensis, the type species of the order "Parvularculales" in the class Alphaproteobacteria.</title>
        <authorList>
            <person name="Oh H.M."/>
            <person name="Kang I."/>
            <person name="Vergin K.L."/>
            <person name="Kang D."/>
            <person name="Rhee K.H."/>
            <person name="Giovannoni S.J."/>
            <person name="Cho J.C."/>
        </authorList>
    </citation>
    <scope>NUCLEOTIDE SEQUENCE [LARGE SCALE GENOMIC DNA]</scope>
    <source>
        <strain evidence="18">ATCC BAA-594 / HTCC2503 / KCTC 12087</strain>
    </source>
</reference>
<evidence type="ECO:0000256" key="2">
    <source>
        <dbReference type="ARBA" id="ARBA00022448"/>
    </source>
</evidence>
<dbReference type="InterPro" id="IPR002146">
    <property type="entry name" value="ATP_synth_b/b'su_bac/chlpt"/>
</dbReference>
<evidence type="ECO:0000256" key="14">
    <source>
        <dbReference type="RuleBase" id="RU003848"/>
    </source>
</evidence>
<protein>
    <recommendedName>
        <fullName evidence="13">ATP synthase subunit b</fullName>
    </recommendedName>
    <alternativeName>
        <fullName evidence="13">ATP synthase F(0) sector subunit b</fullName>
    </alternativeName>
    <alternativeName>
        <fullName evidence="13">ATPase subunit I</fullName>
    </alternativeName>
    <alternativeName>
        <fullName evidence="13">F-type ATPase subunit b</fullName>
        <shortName evidence="13">F-ATPase subunit b</shortName>
    </alternativeName>
</protein>
<keyword evidence="6 13" id="KW-1133">Transmembrane helix</keyword>
<dbReference type="PANTHER" id="PTHR33445">
    <property type="entry name" value="ATP SYNTHASE SUBUNIT B', CHLOROPLASTIC"/>
    <property type="match status" value="1"/>
</dbReference>
<dbReference type="HOGENOM" id="CLU_079215_1_2_5"/>
<dbReference type="HAMAP" id="MF_01398">
    <property type="entry name" value="ATP_synth_b_bprime"/>
    <property type="match status" value="1"/>
</dbReference>
<keyword evidence="4 13" id="KW-0812">Transmembrane</keyword>
<dbReference type="CDD" id="cd06503">
    <property type="entry name" value="ATP-synt_Fo_b"/>
    <property type="match status" value="1"/>
</dbReference>
<dbReference type="eggNOG" id="COG0711">
    <property type="taxonomic scope" value="Bacteria"/>
</dbReference>
<evidence type="ECO:0000313" key="18">
    <source>
        <dbReference type="Proteomes" id="UP000001302"/>
    </source>
</evidence>
<organism evidence="17 18">
    <name type="scientific">Parvularcula bermudensis (strain ATCC BAA-594 / HTCC2503 / KCTC 12087)</name>
    <dbReference type="NCBI Taxonomy" id="314260"/>
    <lineage>
        <taxon>Bacteria</taxon>
        <taxon>Pseudomonadati</taxon>
        <taxon>Pseudomonadota</taxon>
        <taxon>Alphaproteobacteria</taxon>
        <taxon>Parvularculales</taxon>
        <taxon>Parvularculaceae</taxon>
        <taxon>Parvularcula</taxon>
    </lineage>
</organism>
<keyword evidence="7 13" id="KW-0406">Ion transport</keyword>
<keyword evidence="18" id="KW-1185">Reference proteome</keyword>
<gene>
    <name evidence="13" type="primary">atpF</name>
    <name evidence="17" type="ordered locus">PB2503_02142</name>
</gene>
<dbReference type="GO" id="GO:0045259">
    <property type="term" value="C:proton-transporting ATP synthase complex"/>
    <property type="evidence" value="ECO:0007669"/>
    <property type="project" value="UniProtKB-KW"/>
</dbReference>
<keyword evidence="16" id="KW-0732">Signal</keyword>
<feature type="transmembrane region" description="Helical" evidence="13">
    <location>
        <begin position="45"/>
        <end position="68"/>
    </location>
</feature>
<keyword evidence="8 13" id="KW-0472">Membrane</keyword>
<evidence type="ECO:0000256" key="13">
    <source>
        <dbReference type="HAMAP-Rule" id="MF_01398"/>
    </source>
</evidence>
<keyword evidence="2 13" id="KW-0813">Transport</keyword>
<dbReference type="EMBL" id="CP002156">
    <property type="protein sequence ID" value="ADM08507.1"/>
    <property type="molecule type" value="Genomic_DNA"/>
</dbReference>
<comment type="subcellular location">
    <subcellularLocation>
        <location evidence="13">Cell inner membrane</location>
        <topology evidence="13">Single-pass membrane protein</topology>
    </subcellularLocation>
    <subcellularLocation>
        <location evidence="12">Endomembrane system</location>
        <topology evidence="12">Single-pass membrane protein</topology>
    </subcellularLocation>
</comment>
<dbReference type="AlphaFoldDB" id="E0TC74"/>
<proteinExistence type="inferred from homology"/>
<evidence type="ECO:0000256" key="10">
    <source>
        <dbReference type="ARBA" id="ARBA00025198"/>
    </source>
</evidence>
<keyword evidence="5 13" id="KW-0375">Hydrogen ion transport</keyword>
<dbReference type="Pfam" id="PF00430">
    <property type="entry name" value="ATP-synt_B"/>
    <property type="match status" value="1"/>
</dbReference>
<comment type="similarity">
    <text evidence="1 13 14">Belongs to the ATPase B chain family.</text>
</comment>
<evidence type="ECO:0000256" key="1">
    <source>
        <dbReference type="ARBA" id="ARBA00005513"/>
    </source>
</evidence>
<name>E0TC74_PARBH</name>
<feature type="coiled-coil region" evidence="15">
    <location>
        <begin position="82"/>
        <end position="113"/>
    </location>
</feature>
<dbReference type="OrthoDB" id="9805716at2"/>
<keyword evidence="3 13" id="KW-0138">CF(0)</keyword>
<evidence type="ECO:0000256" key="8">
    <source>
        <dbReference type="ARBA" id="ARBA00023136"/>
    </source>
</evidence>
<accession>E0TC74</accession>
<dbReference type="InterPro" id="IPR050059">
    <property type="entry name" value="ATP_synthase_B_chain"/>
</dbReference>
<evidence type="ECO:0000256" key="16">
    <source>
        <dbReference type="SAM" id="SignalP"/>
    </source>
</evidence>
<evidence type="ECO:0000256" key="15">
    <source>
        <dbReference type="SAM" id="Coils"/>
    </source>
</evidence>
<evidence type="ECO:0000256" key="9">
    <source>
        <dbReference type="ARBA" id="ARBA00023310"/>
    </source>
</evidence>
<dbReference type="GO" id="GO:0046933">
    <property type="term" value="F:proton-transporting ATP synthase activity, rotational mechanism"/>
    <property type="evidence" value="ECO:0007669"/>
    <property type="project" value="UniProtKB-UniRule"/>
</dbReference>
<evidence type="ECO:0000256" key="3">
    <source>
        <dbReference type="ARBA" id="ARBA00022547"/>
    </source>
</evidence>
<reference evidence="18" key="1">
    <citation type="submission" date="2010-08" db="EMBL/GenBank/DDBJ databases">
        <title>Genome sequence of Parvularcula bermudensis HTCC2503.</title>
        <authorList>
            <person name="Kang D.-M."/>
            <person name="Oh H.-M."/>
            <person name="Cho J.-C."/>
        </authorList>
    </citation>
    <scope>NUCLEOTIDE SEQUENCE [LARGE SCALE GENOMIC DNA]</scope>
    <source>
        <strain evidence="18">ATCC BAA-594 / HTCC2503 / KCTC 12087</strain>
    </source>
</reference>
<evidence type="ECO:0000256" key="5">
    <source>
        <dbReference type="ARBA" id="ARBA00022781"/>
    </source>
</evidence>
<dbReference type="KEGG" id="pbr:PB2503_02142"/>
<keyword evidence="15" id="KW-0175">Coiled coil</keyword>
<dbReference type="GO" id="GO:0046961">
    <property type="term" value="F:proton-transporting ATPase activity, rotational mechanism"/>
    <property type="evidence" value="ECO:0007669"/>
    <property type="project" value="TreeGrafter"/>
</dbReference>
<evidence type="ECO:0000256" key="6">
    <source>
        <dbReference type="ARBA" id="ARBA00022989"/>
    </source>
</evidence>
<evidence type="ECO:0000256" key="7">
    <source>
        <dbReference type="ARBA" id="ARBA00023065"/>
    </source>
</evidence>
<evidence type="ECO:0000256" key="4">
    <source>
        <dbReference type="ARBA" id="ARBA00022692"/>
    </source>
</evidence>
<evidence type="ECO:0000256" key="11">
    <source>
        <dbReference type="ARBA" id="ARBA00025614"/>
    </source>
</evidence>
<keyword evidence="13" id="KW-1003">Cell membrane</keyword>
<dbReference type="Proteomes" id="UP000001302">
    <property type="component" value="Chromosome"/>
</dbReference>